<dbReference type="InterPro" id="IPR010211">
    <property type="entry name" value="Redox-sen_tscrpt-act_SoxR"/>
</dbReference>
<organism evidence="9 10">
    <name type="scientific">Devosia epidermidihirudinis</name>
    <dbReference type="NCBI Taxonomy" id="1293439"/>
    <lineage>
        <taxon>Bacteria</taxon>
        <taxon>Pseudomonadati</taxon>
        <taxon>Pseudomonadota</taxon>
        <taxon>Alphaproteobacteria</taxon>
        <taxon>Hyphomicrobiales</taxon>
        <taxon>Devosiaceae</taxon>
        <taxon>Devosia</taxon>
    </lineage>
</organism>
<keyword evidence="2" id="KW-0479">Metal-binding</keyword>
<keyword evidence="4" id="KW-0411">Iron-sulfur</keyword>
<dbReference type="GO" id="GO:0006979">
    <property type="term" value="P:response to oxidative stress"/>
    <property type="evidence" value="ECO:0007669"/>
    <property type="project" value="InterPro"/>
</dbReference>
<dbReference type="InterPro" id="IPR000551">
    <property type="entry name" value="MerR-type_HTH_dom"/>
</dbReference>
<dbReference type="SMART" id="SM00422">
    <property type="entry name" value="HTH_MERR"/>
    <property type="match status" value="1"/>
</dbReference>
<evidence type="ECO:0000313" key="10">
    <source>
        <dbReference type="Proteomes" id="UP000033411"/>
    </source>
</evidence>
<dbReference type="CDD" id="cd01110">
    <property type="entry name" value="HTH_SoxR"/>
    <property type="match status" value="1"/>
</dbReference>
<dbReference type="PROSITE" id="PS00552">
    <property type="entry name" value="HTH_MERR_1"/>
    <property type="match status" value="1"/>
</dbReference>
<dbReference type="GO" id="GO:0046872">
    <property type="term" value="F:metal ion binding"/>
    <property type="evidence" value="ECO:0007669"/>
    <property type="project" value="UniProtKB-KW"/>
</dbReference>
<feature type="domain" description="HTH merR-type" evidence="8">
    <location>
        <begin position="1"/>
        <end position="72"/>
    </location>
</feature>
<dbReference type="Pfam" id="PF00376">
    <property type="entry name" value="MerR"/>
    <property type="match status" value="1"/>
</dbReference>
<dbReference type="PROSITE" id="PS50937">
    <property type="entry name" value="HTH_MERR_2"/>
    <property type="match status" value="1"/>
</dbReference>
<evidence type="ECO:0000256" key="4">
    <source>
        <dbReference type="ARBA" id="ARBA00023014"/>
    </source>
</evidence>
<dbReference type="Gene3D" id="1.10.1660.10">
    <property type="match status" value="1"/>
</dbReference>
<dbReference type="STRING" id="1293439.WH87_02155"/>
<name>A0A0F5QJ05_9HYPH</name>
<dbReference type="InterPro" id="IPR009061">
    <property type="entry name" value="DNA-bd_dom_put_sf"/>
</dbReference>
<dbReference type="GO" id="GO:0003700">
    <property type="term" value="F:DNA-binding transcription factor activity"/>
    <property type="evidence" value="ECO:0007669"/>
    <property type="project" value="InterPro"/>
</dbReference>
<dbReference type="RefSeq" id="WP_046140024.1">
    <property type="nucleotide sequence ID" value="NZ_LANJ01000004.1"/>
</dbReference>
<dbReference type="OrthoDB" id="9802944at2"/>
<dbReference type="GO" id="GO:0051537">
    <property type="term" value="F:2 iron, 2 sulfur cluster binding"/>
    <property type="evidence" value="ECO:0007669"/>
    <property type="project" value="UniProtKB-KW"/>
</dbReference>
<reference evidence="9 10" key="1">
    <citation type="submission" date="2015-03" db="EMBL/GenBank/DDBJ databases">
        <authorList>
            <person name="Lepp D."/>
            <person name="Hassan Y.I."/>
            <person name="Li X.-Z."/>
            <person name="Zhou T."/>
        </authorList>
    </citation>
    <scope>NUCLEOTIDE SEQUENCE [LARGE SCALE GENOMIC DNA]</scope>
    <source>
        <strain evidence="9 10">E84</strain>
    </source>
</reference>
<dbReference type="NCBIfam" id="TIGR01950">
    <property type="entry name" value="SoxR"/>
    <property type="match status" value="1"/>
</dbReference>
<dbReference type="SUPFAM" id="SSF46955">
    <property type="entry name" value="Putative DNA-binding domain"/>
    <property type="match status" value="1"/>
</dbReference>
<keyword evidence="5" id="KW-0805">Transcription regulation</keyword>
<dbReference type="InterPro" id="IPR015358">
    <property type="entry name" value="Tscrpt_reg_MerR_DNA-bd"/>
</dbReference>
<accession>A0A0F5QJ05</accession>
<keyword evidence="10" id="KW-1185">Reference proteome</keyword>
<evidence type="ECO:0000256" key="7">
    <source>
        <dbReference type="ARBA" id="ARBA00023163"/>
    </source>
</evidence>
<dbReference type="PATRIC" id="fig|1293439.3.peg.2796"/>
<dbReference type="InterPro" id="IPR047057">
    <property type="entry name" value="MerR_fam"/>
</dbReference>
<keyword evidence="7" id="KW-0804">Transcription</keyword>
<dbReference type="PRINTS" id="PR00040">
    <property type="entry name" value="HTHMERR"/>
</dbReference>
<protein>
    <submittedName>
        <fullName evidence="9">MerR family transcriptional regulator</fullName>
    </submittedName>
</protein>
<keyword evidence="6" id="KW-0238">DNA-binding</keyword>
<dbReference type="PANTHER" id="PTHR30204:SF0">
    <property type="entry name" value="REDOX-SENSITIVE TRANSCRIPTIONAL ACTIVATOR SOXR"/>
    <property type="match status" value="1"/>
</dbReference>
<dbReference type="Pfam" id="PF09278">
    <property type="entry name" value="MerR-DNA-bind"/>
    <property type="match status" value="1"/>
</dbReference>
<keyword evidence="1" id="KW-0001">2Fe-2S</keyword>
<evidence type="ECO:0000256" key="1">
    <source>
        <dbReference type="ARBA" id="ARBA00022714"/>
    </source>
</evidence>
<evidence type="ECO:0000256" key="2">
    <source>
        <dbReference type="ARBA" id="ARBA00022723"/>
    </source>
</evidence>
<keyword evidence="3" id="KW-0408">Iron</keyword>
<dbReference type="PANTHER" id="PTHR30204">
    <property type="entry name" value="REDOX-CYCLING DRUG-SENSING TRANSCRIPTIONAL ACTIVATOR SOXR"/>
    <property type="match status" value="1"/>
</dbReference>
<evidence type="ECO:0000256" key="3">
    <source>
        <dbReference type="ARBA" id="ARBA00023004"/>
    </source>
</evidence>
<evidence type="ECO:0000313" key="9">
    <source>
        <dbReference type="EMBL" id="KKC40977.1"/>
    </source>
</evidence>
<evidence type="ECO:0000256" key="6">
    <source>
        <dbReference type="ARBA" id="ARBA00023125"/>
    </source>
</evidence>
<dbReference type="Proteomes" id="UP000033411">
    <property type="component" value="Unassembled WGS sequence"/>
</dbReference>
<gene>
    <name evidence="9" type="ORF">WH87_02155</name>
</gene>
<sequence>MQHFLSVGEVASRSGIAVSALHFYETKGLIRSTRSAGNQRRYDSGVLRRIAVIRIAQDLGVSLAEIGAALASLPEGRTPNAADWARLSTIWRDSLDQRILRLQRLRDGLGDCIGCGCLSTIHCPLRNPDDRLGANGSGPRLLIDPSEALP</sequence>
<dbReference type="GO" id="GO:0003677">
    <property type="term" value="F:DNA binding"/>
    <property type="evidence" value="ECO:0007669"/>
    <property type="project" value="UniProtKB-KW"/>
</dbReference>
<dbReference type="EMBL" id="LANJ01000004">
    <property type="protein sequence ID" value="KKC40977.1"/>
    <property type="molecule type" value="Genomic_DNA"/>
</dbReference>
<evidence type="ECO:0000259" key="8">
    <source>
        <dbReference type="PROSITE" id="PS50937"/>
    </source>
</evidence>
<evidence type="ECO:0000256" key="5">
    <source>
        <dbReference type="ARBA" id="ARBA00023015"/>
    </source>
</evidence>
<dbReference type="AlphaFoldDB" id="A0A0F5QJ05"/>
<proteinExistence type="predicted"/>
<comment type="caution">
    <text evidence="9">The sequence shown here is derived from an EMBL/GenBank/DDBJ whole genome shotgun (WGS) entry which is preliminary data.</text>
</comment>